<dbReference type="AlphaFoldDB" id="A0AAD7ZKI4"/>
<keyword evidence="3" id="KW-1185">Reference proteome</keyword>
<reference evidence="2" key="2">
    <citation type="submission" date="2023-05" db="EMBL/GenBank/DDBJ databases">
        <authorList>
            <person name="Fouks B."/>
        </authorList>
    </citation>
    <scope>NUCLEOTIDE SEQUENCE</scope>
    <source>
        <strain evidence="2">Stay&amp;Tobe</strain>
        <tissue evidence="2">Testes</tissue>
    </source>
</reference>
<proteinExistence type="predicted"/>
<accession>A0AAD7ZKI4</accession>
<comment type="caution">
    <text evidence="2">The sequence shown here is derived from an EMBL/GenBank/DDBJ whole genome shotgun (WGS) entry which is preliminary data.</text>
</comment>
<name>A0AAD7ZKI4_DIPPU</name>
<evidence type="ECO:0000313" key="3">
    <source>
        <dbReference type="Proteomes" id="UP001233999"/>
    </source>
</evidence>
<dbReference type="Proteomes" id="UP001233999">
    <property type="component" value="Unassembled WGS sequence"/>
</dbReference>
<gene>
    <name evidence="2" type="ORF">L9F63_003438</name>
</gene>
<feature type="signal peptide" evidence="1">
    <location>
        <begin position="1"/>
        <end position="17"/>
    </location>
</feature>
<evidence type="ECO:0000313" key="2">
    <source>
        <dbReference type="EMBL" id="KAJ9582228.1"/>
    </source>
</evidence>
<organism evidence="2 3">
    <name type="scientific">Diploptera punctata</name>
    <name type="common">Pacific beetle cockroach</name>
    <dbReference type="NCBI Taxonomy" id="6984"/>
    <lineage>
        <taxon>Eukaryota</taxon>
        <taxon>Metazoa</taxon>
        <taxon>Ecdysozoa</taxon>
        <taxon>Arthropoda</taxon>
        <taxon>Hexapoda</taxon>
        <taxon>Insecta</taxon>
        <taxon>Pterygota</taxon>
        <taxon>Neoptera</taxon>
        <taxon>Polyneoptera</taxon>
        <taxon>Dictyoptera</taxon>
        <taxon>Blattodea</taxon>
        <taxon>Blaberoidea</taxon>
        <taxon>Blaberidae</taxon>
        <taxon>Diplopterinae</taxon>
        <taxon>Diploptera</taxon>
    </lineage>
</organism>
<reference evidence="2" key="1">
    <citation type="journal article" date="2023" name="IScience">
        <title>Live-bearing cockroach genome reveals convergent evolutionary mechanisms linked to viviparity in insects and beyond.</title>
        <authorList>
            <person name="Fouks B."/>
            <person name="Harrison M.C."/>
            <person name="Mikhailova A.A."/>
            <person name="Marchal E."/>
            <person name="English S."/>
            <person name="Carruthers M."/>
            <person name="Jennings E.C."/>
            <person name="Chiamaka E.L."/>
            <person name="Frigard R.A."/>
            <person name="Pippel M."/>
            <person name="Attardo G.M."/>
            <person name="Benoit J.B."/>
            <person name="Bornberg-Bauer E."/>
            <person name="Tobe S.S."/>
        </authorList>
    </citation>
    <scope>NUCLEOTIDE SEQUENCE</scope>
    <source>
        <strain evidence="2">Stay&amp;Tobe</strain>
    </source>
</reference>
<sequence>MMKFCIVLLLLIASVSTVPRICHERSLYDDLNGLQFIHLESYCIIESMIQHANTRSPLVESLHWDCNNLDQIEDLSLNYVILCITQSTKQPNDKLPLSSDTIRHRIASTAADIVNMFSDNEDCLSEDFRNIDSAEAERRLHIYDECLYRQIIIDLANAENITDISFLTQHGIQIDNSDQLMYP</sequence>
<feature type="chain" id="PRO_5042025227" evidence="1">
    <location>
        <begin position="18"/>
        <end position="183"/>
    </location>
</feature>
<dbReference type="EMBL" id="JASPKZ010007816">
    <property type="protein sequence ID" value="KAJ9582228.1"/>
    <property type="molecule type" value="Genomic_DNA"/>
</dbReference>
<keyword evidence="1" id="KW-0732">Signal</keyword>
<protein>
    <submittedName>
        <fullName evidence="2">Uncharacterized protein</fullName>
    </submittedName>
</protein>
<evidence type="ECO:0000256" key="1">
    <source>
        <dbReference type="SAM" id="SignalP"/>
    </source>
</evidence>